<accession>A0A7W8WZ58</accession>
<protein>
    <recommendedName>
        <fullName evidence="4">N-acetyltransferase domain-containing protein</fullName>
    </recommendedName>
</protein>
<dbReference type="AlphaFoldDB" id="A0A7W8WZ58"/>
<dbReference type="Gene3D" id="3.40.630.30">
    <property type="match status" value="1"/>
</dbReference>
<comment type="caution">
    <text evidence="2">The sequence shown here is derived from an EMBL/GenBank/DDBJ whole genome shotgun (WGS) entry which is preliminary data.</text>
</comment>
<organism evidence="2 3">
    <name type="scientific">Neomicrococcus aestuarii</name>
    <dbReference type="NCBI Taxonomy" id="556325"/>
    <lineage>
        <taxon>Bacteria</taxon>
        <taxon>Bacillati</taxon>
        <taxon>Actinomycetota</taxon>
        <taxon>Actinomycetes</taxon>
        <taxon>Micrococcales</taxon>
        <taxon>Micrococcaceae</taxon>
        <taxon>Neomicrococcus</taxon>
    </lineage>
</organism>
<evidence type="ECO:0000313" key="2">
    <source>
        <dbReference type="EMBL" id="MBB5513006.1"/>
    </source>
</evidence>
<reference evidence="2 3" key="1">
    <citation type="submission" date="2020-08" db="EMBL/GenBank/DDBJ databases">
        <title>Sequencing the genomes of 1000 actinobacteria strains.</title>
        <authorList>
            <person name="Klenk H.-P."/>
        </authorList>
    </citation>
    <scope>NUCLEOTIDE SEQUENCE [LARGE SCALE GENOMIC DNA]</scope>
    <source>
        <strain evidence="2 3">DSM 105783</strain>
    </source>
</reference>
<feature type="compositionally biased region" description="Basic and acidic residues" evidence="1">
    <location>
        <begin position="8"/>
        <end position="22"/>
    </location>
</feature>
<gene>
    <name evidence="2" type="ORF">HD598_001693</name>
</gene>
<evidence type="ECO:0000313" key="3">
    <source>
        <dbReference type="Proteomes" id="UP000580797"/>
    </source>
</evidence>
<evidence type="ECO:0000256" key="1">
    <source>
        <dbReference type="SAM" id="MobiDB-lite"/>
    </source>
</evidence>
<proteinExistence type="predicted"/>
<dbReference type="RefSeq" id="WP_183665155.1">
    <property type="nucleotide sequence ID" value="NZ_BAAARH010000007.1"/>
</dbReference>
<name>A0A7W8WZ58_9MICC</name>
<dbReference type="EMBL" id="JACHDR010000001">
    <property type="protein sequence ID" value="MBB5513006.1"/>
    <property type="molecule type" value="Genomic_DNA"/>
</dbReference>
<sequence length="170" mass="18291">MSQVDEQSSAHDNGHSDGHADEVDLLAWPAALGEAWSLTETAPAEGFVQAFNVTENGEDRGTVNVASAARHPVGDSYPSGTRDRYLEPSEHAVAGAIQLVSEHIMKSDPHCRRLVLATDEGDVEQIARGEAAGYRYVVDVDLKDRSVSLLAAEPAWVLEESRNIDDVPGT</sequence>
<dbReference type="Proteomes" id="UP000580797">
    <property type="component" value="Unassembled WGS sequence"/>
</dbReference>
<feature type="region of interest" description="Disordered" evidence="1">
    <location>
        <begin position="1"/>
        <end position="22"/>
    </location>
</feature>
<evidence type="ECO:0008006" key="4">
    <source>
        <dbReference type="Google" id="ProtNLM"/>
    </source>
</evidence>